<dbReference type="Gene3D" id="3.40.1260.10">
    <property type="entry name" value="DsrEFH-like"/>
    <property type="match status" value="1"/>
</dbReference>
<dbReference type="RefSeq" id="WP_075540301.1">
    <property type="nucleotide sequence ID" value="NZ_CP053844.1"/>
</dbReference>
<evidence type="ECO:0000313" key="2">
    <source>
        <dbReference type="Proteomes" id="UP000069632"/>
    </source>
</evidence>
<evidence type="ECO:0000313" key="1">
    <source>
        <dbReference type="EMBL" id="CZE48158.1"/>
    </source>
</evidence>
<accession>A0A128EIJ9</accession>
<dbReference type="InterPro" id="IPR003787">
    <property type="entry name" value="Sulphur_relay_DsrE/F-like"/>
</dbReference>
<proteinExistence type="predicted"/>
<gene>
    <name evidence="1" type="ORF">ERS672216_01259</name>
</gene>
<dbReference type="SUPFAM" id="SSF75169">
    <property type="entry name" value="DsrEFH-like"/>
    <property type="match status" value="1"/>
</dbReference>
<keyword evidence="2" id="KW-1185">Reference proteome</keyword>
<dbReference type="InterPro" id="IPR027396">
    <property type="entry name" value="DsrEFH-like"/>
</dbReference>
<dbReference type="Pfam" id="PF02635">
    <property type="entry name" value="DsrE"/>
    <property type="match status" value="1"/>
</dbReference>
<dbReference type="EMBL" id="FIZP01000006">
    <property type="protein sequence ID" value="CZE48158.1"/>
    <property type="molecule type" value="Genomic_DNA"/>
</dbReference>
<organism evidence="1 2">
    <name type="scientific">Campylobacter geochelonis</name>
    <dbReference type="NCBI Taxonomy" id="1780362"/>
    <lineage>
        <taxon>Bacteria</taxon>
        <taxon>Pseudomonadati</taxon>
        <taxon>Campylobacterota</taxon>
        <taxon>Epsilonproteobacteria</taxon>
        <taxon>Campylobacterales</taxon>
        <taxon>Campylobacteraceae</taxon>
        <taxon>Campylobacter</taxon>
    </lineage>
</organism>
<protein>
    <submittedName>
        <fullName evidence="1">Uncharacterized conserved protein</fullName>
    </submittedName>
</protein>
<dbReference type="AlphaFoldDB" id="A0A128EIJ9"/>
<dbReference type="Proteomes" id="UP000069632">
    <property type="component" value="Unassembled WGS sequence"/>
</dbReference>
<dbReference type="OrthoDB" id="5361541at2"/>
<reference evidence="1 2" key="1">
    <citation type="submission" date="2016-02" db="EMBL/GenBank/DDBJ databases">
        <authorList>
            <consortium name="Pathogen Informatics"/>
        </authorList>
    </citation>
    <scope>NUCLEOTIDE SEQUENCE [LARGE SCALE GENOMIC DNA]</scope>
    <source>
        <strain evidence="1 2">RC20</strain>
    </source>
</reference>
<name>A0A128EIJ9_9BACT</name>
<sequence length="135" mass="14633">MGRIILVGLLFISILLAKDINVVVFLTDKAKFDNAFLVTSGLQKTLQKDEKADIELVLGGSSVEVFASKSKKDLDMQEKIKALVAMPNVRVVACSGAMKRSGIDKSWLSTGVKTVKAAPREVVLKQLDGYALLQP</sequence>